<dbReference type="InterPro" id="IPR003749">
    <property type="entry name" value="ThiS/MoaD-like"/>
</dbReference>
<organism evidence="2 3">
    <name type="scientific">Thermochromatium tepidum ATCC 43061</name>
    <dbReference type="NCBI Taxonomy" id="316276"/>
    <lineage>
        <taxon>Bacteria</taxon>
        <taxon>Pseudomonadati</taxon>
        <taxon>Pseudomonadota</taxon>
        <taxon>Gammaproteobacteria</taxon>
        <taxon>Chromatiales</taxon>
        <taxon>Chromatiaceae</taxon>
        <taxon>Thermochromatium</taxon>
    </lineage>
</organism>
<dbReference type="OrthoDB" id="9801945at2"/>
<dbReference type="KEGG" id="ttp:E6P07_05170"/>
<dbReference type="CDD" id="cd00754">
    <property type="entry name" value="Ubl_MoaD"/>
    <property type="match status" value="1"/>
</dbReference>
<proteinExistence type="predicted"/>
<protein>
    <submittedName>
        <fullName evidence="2">Molybdopterin converting factor subunit 1</fullName>
    </submittedName>
</protein>
<dbReference type="Pfam" id="PF02597">
    <property type="entry name" value="ThiS"/>
    <property type="match status" value="1"/>
</dbReference>
<dbReference type="Proteomes" id="UP000426424">
    <property type="component" value="Chromosome"/>
</dbReference>
<dbReference type="NCBIfam" id="TIGR01682">
    <property type="entry name" value="moaD"/>
    <property type="match status" value="1"/>
</dbReference>
<reference evidence="2 3" key="1">
    <citation type="submission" date="2019-12" db="EMBL/GenBank/DDBJ databases">
        <title>The complete genome of the thermophilic, anoxygenic phototrophic gammaproteobacterium Thermochromatium tepidum.</title>
        <authorList>
            <person name="Sattley W.M."/>
            <person name="Swingley W.D."/>
            <person name="Burchell B.M."/>
            <person name="Gurbani S.A."/>
            <person name="Kujawa C.M."/>
            <person name="Nuccio D.A."/>
            <person name="Schladweiler J."/>
            <person name="Shaffer K.N."/>
            <person name="Stokes L.M."/>
            <person name="Touchman J.W."/>
            <person name="Blankenship R.E."/>
            <person name="Madigan M.T."/>
        </authorList>
    </citation>
    <scope>NUCLEOTIDE SEQUENCE [LARGE SCALE GENOMIC DNA]</scope>
    <source>
        <strain evidence="2 3">ATCC 43061</strain>
    </source>
</reference>
<evidence type="ECO:0000313" key="3">
    <source>
        <dbReference type="Proteomes" id="UP000426424"/>
    </source>
</evidence>
<dbReference type="EMBL" id="CP039268">
    <property type="protein sequence ID" value="QGU33593.1"/>
    <property type="molecule type" value="Genomic_DNA"/>
</dbReference>
<sequence length="84" mass="9224">MIRIRYFARLRERLATSEEQLDWSAQTATVAALRRQLCARGGVWAEMLGADAIVLAAVEQDLAHPETPILDGQEVAFFPPVTGG</sequence>
<dbReference type="InterPro" id="IPR012675">
    <property type="entry name" value="Beta-grasp_dom_sf"/>
</dbReference>
<name>A0A6I6EA66_THETI</name>
<dbReference type="RefSeq" id="WP_153974628.1">
    <property type="nucleotide sequence ID" value="NZ_CP039268.1"/>
</dbReference>
<dbReference type="InterPro" id="IPR016155">
    <property type="entry name" value="Mopterin_synth/thiamin_S_b"/>
</dbReference>
<evidence type="ECO:0000313" key="1">
    <source>
        <dbReference type="EMBL" id="QGU32430.1"/>
    </source>
</evidence>
<dbReference type="Gene3D" id="3.10.20.30">
    <property type="match status" value="1"/>
</dbReference>
<gene>
    <name evidence="2" type="primary">moaD</name>
    <name evidence="1" type="ORF">E6P07_05170</name>
    <name evidence="2" type="ORF">E6P07_11760</name>
</gene>
<accession>A0A6I6EA66</accession>
<dbReference type="KEGG" id="ttp:E6P07_11760"/>
<dbReference type="AlphaFoldDB" id="A0A6I6EA66"/>
<dbReference type="SUPFAM" id="SSF54285">
    <property type="entry name" value="MoaD/ThiS"/>
    <property type="match status" value="1"/>
</dbReference>
<keyword evidence="3" id="KW-1185">Reference proteome</keyword>
<dbReference type="EMBL" id="CP039268">
    <property type="protein sequence ID" value="QGU32430.1"/>
    <property type="molecule type" value="Genomic_DNA"/>
</dbReference>
<evidence type="ECO:0000313" key="2">
    <source>
        <dbReference type="EMBL" id="QGU33593.1"/>
    </source>
</evidence>